<sequence>MSARPQSSVTTTTTATAITTTTTATTTTTCVTTGGVTVNYRLGSVAALWEEYQEFERERERSRTISLGISRKHQKQLNNKKRVIEEVKHLAAQNRANDASLSQEDAIQRA</sequence>
<dbReference type="AlphaFoldDB" id="A0A9P5UV45"/>
<gene>
    <name evidence="1" type="ORF">BG015_006187</name>
</gene>
<evidence type="ECO:0000313" key="2">
    <source>
        <dbReference type="Proteomes" id="UP000748756"/>
    </source>
</evidence>
<reference evidence="1" key="1">
    <citation type="journal article" date="2020" name="Fungal Divers.">
        <title>Resolving the Mortierellaceae phylogeny through synthesis of multi-gene phylogenetics and phylogenomics.</title>
        <authorList>
            <person name="Vandepol N."/>
            <person name="Liber J."/>
            <person name="Desiro A."/>
            <person name="Na H."/>
            <person name="Kennedy M."/>
            <person name="Barry K."/>
            <person name="Grigoriev I.V."/>
            <person name="Miller A.N."/>
            <person name="O'Donnell K."/>
            <person name="Stajich J.E."/>
            <person name="Bonito G."/>
        </authorList>
    </citation>
    <scope>NUCLEOTIDE SEQUENCE</scope>
    <source>
        <strain evidence="1">NRRL 6426</strain>
    </source>
</reference>
<accession>A0A9P5UV45</accession>
<protein>
    <submittedName>
        <fullName evidence="1">Uncharacterized protein</fullName>
    </submittedName>
</protein>
<dbReference type="OrthoDB" id="2428960at2759"/>
<organism evidence="1 2">
    <name type="scientific">Linnemannia schmuckeri</name>
    <dbReference type="NCBI Taxonomy" id="64567"/>
    <lineage>
        <taxon>Eukaryota</taxon>
        <taxon>Fungi</taxon>
        <taxon>Fungi incertae sedis</taxon>
        <taxon>Mucoromycota</taxon>
        <taxon>Mortierellomycotina</taxon>
        <taxon>Mortierellomycetes</taxon>
        <taxon>Mortierellales</taxon>
        <taxon>Mortierellaceae</taxon>
        <taxon>Linnemannia</taxon>
    </lineage>
</organism>
<keyword evidence="2" id="KW-1185">Reference proteome</keyword>
<name>A0A9P5UV45_9FUNG</name>
<feature type="non-terminal residue" evidence="1">
    <location>
        <position position="110"/>
    </location>
</feature>
<evidence type="ECO:0000313" key="1">
    <source>
        <dbReference type="EMBL" id="KAF9119987.1"/>
    </source>
</evidence>
<dbReference type="EMBL" id="JAAAUQ010002917">
    <property type="protein sequence ID" value="KAF9119987.1"/>
    <property type="molecule type" value="Genomic_DNA"/>
</dbReference>
<proteinExistence type="predicted"/>
<dbReference type="Proteomes" id="UP000748756">
    <property type="component" value="Unassembled WGS sequence"/>
</dbReference>
<comment type="caution">
    <text evidence="1">The sequence shown here is derived from an EMBL/GenBank/DDBJ whole genome shotgun (WGS) entry which is preliminary data.</text>
</comment>